<evidence type="ECO:0000313" key="1">
    <source>
        <dbReference type="EMBL" id="CAH8234290.1"/>
    </source>
</evidence>
<protein>
    <submittedName>
        <fullName evidence="1">Uncharacterized protein</fullName>
    </submittedName>
</protein>
<proteinExistence type="predicted"/>
<name>A0ABM9FRC1_9VIBR</name>
<dbReference type="EMBL" id="CALYLK010000136">
    <property type="protein sequence ID" value="CAH8234290.1"/>
    <property type="molecule type" value="Genomic_DNA"/>
</dbReference>
<keyword evidence="2" id="KW-1185">Reference proteome</keyword>
<evidence type="ECO:0000313" key="2">
    <source>
        <dbReference type="Proteomes" id="UP001152658"/>
    </source>
</evidence>
<dbReference type="Proteomes" id="UP001152658">
    <property type="component" value="Unassembled WGS sequence"/>
</dbReference>
<comment type="caution">
    <text evidence="1">The sequence shown here is derived from an EMBL/GenBank/DDBJ whole genome shotgun (WGS) entry which is preliminary data.</text>
</comment>
<accession>A0ABM9FRC1</accession>
<sequence>MSETSNPYFERHSTLHAFLVNKKPLIDKIPTNILVKNAIKVV</sequence>
<gene>
    <name evidence="1" type="ORF">VAE063_950228</name>
</gene>
<reference evidence="1" key="1">
    <citation type="submission" date="2022-06" db="EMBL/GenBank/DDBJ databases">
        <authorList>
            <person name="Goudenege D."/>
            <person name="Le Roux F."/>
        </authorList>
    </citation>
    <scope>NUCLEOTIDE SEQUENCE</scope>
    <source>
        <strain evidence="1">12-063</strain>
    </source>
</reference>
<organism evidence="1 2">
    <name type="scientific">Vibrio aestuarianus</name>
    <dbReference type="NCBI Taxonomy" id="28171"/>
    <lineage>
        <taxon>Bacteria</taxon>
        <taxon>Pseudomonadati</taxon>
        <taxon>Pseudomonadota</taxon>
        <taxon>Gammaproteobacteria</taxon>
        <taxon>Vibrionales</taxon>
        <taxon>Vibrionaceae</taxon>
        <taxon>Vibrio</taxon>
    </lineage>
</organism>